<protein>
    <submittedName>
        <fullName evidence="1">Osmotically inducible protein OsmC</fullName>
    </submittedName>
</protein>
<dbReference type="PANTHER" id="PTHR34352">
    <property type="entry name" value="PROTEIN YHFA"/>
    <property type="match status" value="1"/>
</dbReference>
<keyword evidence="2" id="KW-1185">Reference proteome</keyword>
<proteinExistence type="predicted"/>
<sequence>MAHVDVKFTGGMQFVGTAPTGHSIVMDAAPEVGGQNSGVRPMDLTLIALGGCTGIDVVSILQKMRAPVKSFTMDIDGDRAPDHPKVYTTIVINYRFETEHDIQDKISRAVHLSQEKYCSVSQMLVKAATIEARIYINGNLAETIAH</sequence>
<dbReference type="Pfam" id="PF02566">
    <property type="entry name" value="OsmC"/>
    <property type="match status" value="1"/>
</dbReference>
<dbReference type="EMBL" id="CP019454">
    <property type="protein sequence ID" value="AUW93383.1"/>
    <property type="molecule type" value="Genomic_DNA"/>
</dbReference>
<gene>
    <name evidence="1" type="ORF">BXT84_04965</name>
</gene>
<dbReference type="RefSeq" id="WP_242968411.1">
    <property type="nucleotide sequence ID" value="NZ_CP133983.1"/>
</dbReference>
<dbReference type="PANTHER" id="PTHR34352:SF1">
    <property type="entry name" value="PROTEIN YHFA"/>
    <property type="match status" value="1"/>
</dbReference>
<name>A0ABM6RPM6_9FIRM</name>
<dbReference type="InterPro" id="IPR003718">
    <property type="entry name" value="OsmC/Ohr_fam"/>
</dbReference>
<dbReference type="Gene3D" id="3.30.300.20">
    <property type="match status" value="1"/>
</dbReference>
<organism evidence="1 2">
    <name type="scientific">Sulfobacillus thermotolerans</name>
    <dbReference type="NCBI Taxonomy" id="338644"/>
    <lineage>
        <taxon>Bacteria</taxon>
        <taxon>Bacillati</taxon>
        <taxon>Bacillota</taxon>
        <taxon>Clostridia</taxon>
        <taxon>Eubacteriales</taxon>
        <taxon>Clostridiales Family XVII. Incertae Sedis</taxon>
        <taxon>Sulfobacillus</taxon>
    </lineage>
</organism>
<dbReference type="Gene3D" id="2.20.25.10">
    <property type="match status" value="1"/>
</dbReference>
<dbReference type="InterPro" id="IPR015946">
    <property type="entry name" value="KH_dom-like_a/b"/>
</dbReference>
<dbReference type="Proteomes" id="UP000325292">
    <property type="component" value="Chromosome"/>
</dbReference>
<reference evidence="1 2" key="1">
    <citation type="journal article" date="2019" name="Sci. Rep.">
        <title>Sulfobacillus thermotolerans: new insights into resistance and metabolic capacities of acidophilic chemolithotrophs.</title>
        <authorList>
            <person name="Panyushkina A.E."/>
            <person name="Babenko V.V."/>
            <person name="Nikitina A.S."/>
            <person name="Selezneva O.V."/>
            <person name="Tsaplina I.A."/>
            <person name="Letarova M.A."/>
            <person name="Kostryukova E.S."/>
            <person name="Letarov A.V."/>
        </authorList>
    </citation>
    <scope>NUCLEOTIDE SEQUENCE [LARGE SCALE GENOMIC DNA]</scope>
    <source>
        <strain evidence="1 2">Kr1</strain>
    </source>
</reference>
<dbReference type="InterPro" id="IPR036102">
    <property type="entry name" value="OsmC/Ohrsf"/>
</dbReference>
<accession>A0ABM6RPM6</accession>
<evidence type="ECO:0000313" key="2">
    <source>
        <dbReference type="Proteomes" id="UP000325292"/>
    </source>
</evidence>
<evidence type="ECO:0000313" key="1">
    <source>
        <dbReference type="EMBL" id="AUW93383.1"/>
    </source>
</evidence>
<dbReference type="SUPFAM" id="SSF82784">
    <property type="entry name" value="OsmC-like"/>
    <property type="match status" value="1"/>
</dbReference>